<evidence type="ECO:0000313" key="3">
    <source>
        <dbReference type="Proteomes" id="UP001565369"/>
    </source>
</evidence>
<organism evidence="2 3">
    <name type="scientific">Bradyrhizobium ottawaense</name>
    <dbReference type="NCBI Taxonomy" id="931866"/>
    <lineage>
        <taxon>Bacteria</taxon>
        <taxon>Pseudomonadati</taxon>
        <taxon>Pseudomonadota</taxon>
        <taxon>Alphaproteobacteria</taxon>
        <taxon>Hyphomicrobiales</taxon>
        <taxon>Nitrobacteraceae</taxon>
        <taxon>Bradyrhizobium</taxon>
    </lineage>
</organism>
<name>A0ABV4G793_9BRAD</name>
<comment type="caution">
    <text evidence="2">The sequence shown here is derived from an EMBL/GenBank/DDBJ whole genome shotgun (WGS) entry which is preliminary data.</text>
</comment>
<evidence type="ECO:0000313" key="2">
    <source>
        <dbReference type="EMBL" id="MEY9458956.1"/>
    </source>
</evidence>
<protein>
    <submittedName>
        <fullName evidence="2">Uncharacterized protein</fullName>
    </submittedName>
</protein>
<dbReference type="Proteomes" id="UP001565369">
    <property type="component" value="Unassembled WGS sequence"/>
</dbReference>
<proteinExistence type="predicted"/>
<sequence>MAAVGQAGRVQGSRGREQSRAHGGNERGVKQRPSCDHAQVPGWPRMMFPLSGEDAPDTKQARSTGSGDSSFEKIDQTS</sequence>
<dbReference type="EMBL" id="JBGBZJ010000003">
    <property type="protein sequence ID" value="MEY9458956.1"/>
    <property type="molecule type" value="Genomic_DNA"/>
</dbReference>
<gene>
    <name evidence="2" type="ORF">ABIG07_007904</name>
</gene>
<reference evidence="2 3" key="1">
    <citation type="submission" date="2024-07" db="EMBL/GenBank/DDBJ databases">
        <title>Genomic Encyclopedia of Type Strains, Phase V (KMG-V): Genome sequencing to study the core and pangenomes of soil and plant-associated prokaryotes.</title>
        <authorList>
            <person name="Whitman W."/>
        </authorList>
    </citation>
    <scope>NUCLEOTIDE SEQUENCE [LARGE SCALE GENOMIC DNA]</scope>
    <source>
        <strain evidence="2 3">USDA 152</strain>
    </source>
</reference>
<keyword evidence="3" id="KW-1185">Reference proteome</keyword>
<feature type="compositionally biased region" description="Basic and acidic residues" evidence="1">
    <location>
        <begin position="14"/>
        <end position="35"/>
    </location>
</feature>
<feature type="region of interest" description="Disordered" evidence="1">
    <location>
        <begin position="1"/>
        <end position="78"/>
    </location>
</feature>
<dbReference type="RefSeq" id="WP_028142781.1">
    <property type="nucleotide sequence ID" value="NZ_JBGBYP010000002.1"/>
</dbReference>
<evidence type="ECO:0000256" key="1">
    <source>
        <dbReference type="SAM" id="MobiDB-lite"/>
    </source>
</evidence>
<accession>A0ABV4G793</accession>